<dbReference type="Proteomes" id="UP000194761">
    <property type="component" value="Unassembled WGS sequence"/>
</dbReference>
<sequence>MPRERSCILRAYRGHFSTKSRHYSTTLSDPRQARAGHRAEQARLVLGLPDPADGKMLTVSEWRYAGSGHRHGEPFWAELAR</sequence>
<comment type="caution">
    <text evidence="1">The sequence shown here is derived from an EMBL/GenBank/DDBJ whole genome shotgun (WGS) entry which is preliminary data.</text>
</comment>
<dbReference type="EMBL" id="NGFP01000009">
    <property type="protein sequence ID" value="OUC99282.1"/>
    <property type="molecule type" value="Genomic_DNA"/>
</dbReference>
<reference evidence="1 2" key="1">
    <citation type="submission" date="2017-05" db="EMBL/GenBank/DDBJ databases">
        <title>Biotechnological potential of actinobacteria isolated from South African environments.</title>
        <authorList>
            <person name="Le Roes-Hill M."/>
            <person name="Prins A."/>
            <person name="Durrell K.A."/>
        </authorList>
    </citation>
    <scope>NUCLEOTIDE SEQUENCE [LARGE SCALE GENOMIC DNA]</scope>
    <source>
        <strain evidence="1">M26</strain>
    </source>
</reference>
<evidence type="ECO:0000313" key="2">
    <source>
        <dbReference type="Proteomes" id="UP000194761"/>
    </source>
</evidence>
<keyword evidence="2" id="KW-1185">Reference proteome</keyword>
<dbReference type="InterPro" id="IPR046828">
    <property type="entry name" value="RepSA"/>
</dbReference>
<dbReference type="Pfam" id="PF20199">
    <property type="entry name" value="RepSA"/>
    <property type="match status" value="1"/>
</dbReference>
<accession>A0A243RVS9</accession>
<proteinExistence type="predicted"/>
<gene>
    <name evidence="1" type="ORF">CA984_03475</name>
</gene>
<evidence type="ECO:0000313" key="1">
    <source>
        <dbReference type="EMBL" id="OUC99282.1"/>
    </source>
</evidence>
<protein>
    <submittedName>
        <fullName evidence="1">Uncharacterized protein</fullName>
    </submittedName>
</protein>
<organism evidence="1 2">
    <name type="scientific">Streptosporangium minutum</name>
    <dbReference type="NCBI Taxonomy" id="569862"/>
    <lineage>
        <taxon>Bacteria</taxon>
        <taxon>Bacillati</taxon>
        <taxon>Actinomycetota</taxon>
        <taxon>Actinomycetes</taxon>
        <taxon>Streptosporangiales</taxon>
        <taxon>Streptosporangiaceae</taxon>
        <taxon>Streptosporangium</taxon>
    </lineage>
</organism>
<dbReference type="RefSeq" id="WP_086567971.1">
    <property type="nucleotide sequence ID" value="NZ_NGFP01000009.1"/>
</dbReference>
<dbReference type="AlphaFoldDB" id="A0A243RVS9"/>
<name>A0A243RVS9_9ACTN</name>